<evidence type="ECO:0000313" key="4">
    <source>
        <dbReference type="EMBL" id="MQA54609.1"/>
    </source>
</evidence>
<proteinExistence type="inferred from homology"/>
<evidence type="ECO:0000256" key="2">
    <source>
        <dbReference type="PROSITE-ProRule" id="PRU00278"/>
    </source>
</evidence>
<comment type="caution">
    <text evidence="4">The sequence shown here is derived from an EMBL/GenBank/DDBJ whole genome shotgun (WGS) entry which is preliminary data.</text>
</comment>
<name>A0A7X1PLX7_9PSED</name>
<dbReference type="EMBL" id="WHUV01000002">
    <property type="protein sequence ID" value="MQA54609.1"/>
    <property type="molecule type" value="Genomic_DNA"/>
</dbReference>
<comment type="similarity">
    <text evidence="1">Belongs to the PpiC/parvulin rotamase family.</text>
</comment>
<keyword evidence="2" id="KW-0697">Rotamase</keyword>
<dbReference type="PANTHER" id="PTHR47245">
    <property type="entry name" value="PEPTIDYLPROLYL ISOMERASE"/>
    <property type="match status" value="1"/>
</dbReference>
<accession>A0A7X1PLX7</accession>
<dbReference type="GO" id="GO:0003755">
    <property type="term" value="F:peptidyl-prolyl cis-trans isomerase activity"/>
    <property type="evidence" value="ECO:0007669"/>
    <property type="project" value="UniProtKB-KW"/>
</dbReference>
<dbReference type="SUPFAM" id="SSF54534">
    <property type="entry name" value="FKBP-like"/>
    <property type="match status" value="1"/>
</dbReference>
<dbReference type="InterPro" id="IPR046357">
    <property type="entry name" value="PPIase_dom_sf"/>
</dbReference>
<dbReference type="Gene3D" id="3.10.50.40">
    <property type="match status" value="1"/>
</dbReference>
<dbReference type="InterPro" id="IPR000297">
    <property type="entry name" value="PPIase_PpiC"/>
</dbReference>
<protein>
    <submittedName>
        <fullName evidence="4">Peptidylprolyl isomerase</fullName>
    </submittedName>
</protein>
<keyword evidence="2 4" id="KW-0413">Isomerase</keyword>
<feature type="domain" description="PpiC" evidence="3">
    <location>
        <begin position="161"/>
        <end position="261"/>
    </location>
</feature>
<dbReference type="AlphaFoldDB" id="A0A7X1PLX7"/>
<evidence type="ECO:0000259" key="3">
    <source>
        <dbReference type="PROSITE" id="PS50198"/>
    </source>
</evidence>
<evidence type="ECO:0000313" key="5">
    <source>
        <dbReference type="Proteomes" id="UP000486534"/>
    </source>
</evidence>
<dbReference type="InterPro" id="IPR050245">
    <property type="entry name" value="PrsA_foldase"/>
</dbReference>
<dbReference type="RefSeq" id="WP_343038242.1">
    <property type="nucleotide sequence ID" value="NZ_JBLAVA010000001.1"/>
</dbReference>
<dbReference type="PANTHER" id="PTHR47245:SF3">
    <property type="entry name" value="PEPTIDYL-PROLYL CIS-TRANS ISOMERASE, PPIC-TYPE-RELATED"/>
    <property type="match status" value="1"/>
</dbReference>
<dbReference type="Pfam" id="PF00639">
    <property type="entry name" value="Rotamase"/>
    <property type="match status" value="1"/>
</dbReference>
<dbReference type="PROSITE" id="PS50198">
    <property type="entry name" value="PPIC_PPIASE_2"/>
    <property type="match status" value="1"/>
</dbReference>
<evidence type="ECO:0000256" key="1">
    <source>
        <dbReference type="ARBA" id="ARBA00007656"/>
    </source>
</evidence>
<gene>
    <name evidence="4" type="ORF">GDH07_14930</name>
</gene>
<organism evidence="4 5">
    <name type="scientific">Pseudomonas piscis</name>
    <dbReference type="NCBI Taxonomy" id="2614538"/>
    <lineage>
        <taxon>Bacteria</taxon>
        <taxon>Pseudomonadati</taxon>
        <taxon>Pseudomonadota</taxon>
        <taxon>Gammaproteobacteria</taxon>
        <taxon>Pseudomonadales</taxon>
        <taxon>Pseudomonadaceae</taxon>
        <taxon>Pseudomonas</taxon>
    </lineage>
</organism>
<sequence>MKKPTLVVGAGALTLLGLALGLALRPGSDPVAAQQPAPAALQQQLANTPAVARLGNQQVAVAELQALFASLPEEARTQLRGNRPALETWIRSRLAQKAVLEQADAQGWRQRPEVEQQTRAATEQIVFRDYMQSVSQVPADYPSAAELQQAYDSGKSAWLTPPLYRVSQVFLAVPEPQALEQVRRQAQEIARKAQAAPGEFAALAAQYSQDPDSARHGGDSGLQPLQQLVPEVRGAVARLKVGAVSEVVQSAAGFHVLKLTELQPARTASLDEVRERLVQALRAQRQEQIAKAYLEGMLNTATLSIDGAALNQALEEKAQ</sequence>
<reference evidence="4 5" key="1">
    <citation type="submission" date="2019-10" db="EMBL/GenBank/DDBJ databases">
        <title>Pseudomonas dajingensis sp. nov., isolated from the profound head ulcers of farmed Murray cod (Maccullochella peelii peelii).</title>
        <authorList>
            <person name="Liu Y."/>
        </authorList>
    </citation>
    <scope>NUCLEOTIDE SEQUENCE [LARGE SCALE GENOMIC DNA]</scope>
    <source>
        <strain evidence="4 5">MC042</strain>
    </source>
</reference>
<dbReference type="Proteomes" id="UP000486534">
    <property type="component" value="Unassembled WGS sequence"/>
</dbReference>